<dbReference type="Proteomes" id="UP000004470">
    <property type="component" value="Unassembled WGS sequence"/>
</dbReference>
<proteinExistence type="predicted"/>
<gene>
    <name evidence="1" type="ORF">HMPREF0623_0837</name>
</gene>
<evidence type="ECO:0000313" key="1">
    <source>
        <dbReference type="EMBL" id="EFL95801.1"/>
    </source>
</evidence>
<reference evidence="1" key="1">
    <citation type="submission" date="2010-07" db="EMBL/GenBank/DDBJ databases">
        <authorList>
            <person name="Muzny D."/>
            <person name="Qin X."/>
            <person name="Deng J."/>
            <person name="Jiang H."/>
            <person name="Liu Y."/>
            <person name="Qu J."/>
            <person name="Song X.-Z."/>
            <person name="Zhang L."/>
            <person name="Thornton R."/>
            <person name="Coyle M."/>
            <person name="Francisco L."/>
            <person name="Jackson L."/>
            <person name="Javaid M."/>
            <person name="Korchina V."/>
            <person name="Kovar C."/>
            <person name="Mata R."/>
            <person name="Mathew T."/>
            <person name="Ngo R."/>
            <person name="Nguyen L."/>
            <person name="Nguyen N."/>
            <person name="Okwuonu G."/>
            <person name="Ongeri F."/>
            <person name="Pham C."/>
            <person name="Simmons D."/>
            <person name="Wilczek-Boney K."/>
            <person name="Hale W."/>
            <person name="Jakkamsetti A."/>
            <person name="Pham P."/>
            <person name="Ruth R."/>
            <person name="San Lucas F."/>
            <person name="Warren J."/>
            <person name="Zhang J."/>
            <person name="Zhao Z."/>
            <person name="Zhou C."/>
            <person name="Zhu D."/>
            <person name="Lee S."/>
            <person name="Bess C."/>
            <person name="Blankenburg K."/>
            <person name="Forbes L."/>
            <person name="Fu Q."/>
            <person name="Gubbala S."/>
            <person name="Hirani K."/>
            <person name="Jayaseelan J.C."/>
            <person name="Lara F."/>
            <person name="Munidasa M."/>
            <person name="Palculict T."/>
            <person name="Patil S."/>
            <person name="Pu L.-L."/>
            <person name="Saada N."/>
            <person name="Tang L."/>
            <person name="Weissenberger G."/>
            <person name="Zhu Y."/>
            <person name="Hemphill L."/>
            <person name="Shang Y."/>
            <person name="Youmans B."/>
            <person name="Ayvaz T."/>
            <person name="Ross M."/>
            <person name="Santibanez J."/>
            <person name="Aqrawi P."/>
            <person name="Gross S."/>
            <person name="Joshi V."/>
            <person name="Fowler G."/>
            <person name="Nazareth L."/>
            <person name="Reid J."/>
            <person name="Worley K."/>
            <person name="Petrosino J."/>
            <person name="Highlander S."/>
            <person name="Gibbs R."/>
        </authorList>
    </citation>
    <scope>NUCLEOTIDE SEQUENCE [LARGE SCALE GENOMIC DNA]</scope>
    <source>
        <strain evidence="1">DSM 20284</strain>
    </source>
</reference>
<dbReference type="HOGENOM" id="CLU_3120879_0_0_9"/>
<accession>E0NFA7</accession>
<keyword evidence="2" id="KW-1185">Reference proteome</keyword>
<protein>
    <submittedName>
        <fullName evidence="1">Uncharacterized protein</fullName>
    </submittedName>
</protein>
<dbReference type="AlphaFoldDB" id="E0NFA7"/>
<organism evidence="1 2">
    <name type="scientific">Pediococcus acidilactici DSM 20284</name>
    <dbReference type="NCBI Taxonomy" id="862514"/>
    <lineage>
        <taxon>Bacteria</taxon>
        <taxon>Bacillati</taxon>
        <taxon>Bacillota</taxon>
        <taxon>Bacilli</taxon>
        <taxon>Lactobacillales</taxon>
        <taxon>Lactobacillaceae</taxon>
        <taxon>Pediococcus</taxon>
        <taxon>Pediococcus acidilactici group</taxon>
    </lineage>
</organism>
<comment type="caution">
    <text evidence="1">The sequence shown here is derived from an EMBL/GenBank/DDBJ whole genome shotgun (WGS) entry which is preliminary data.</text>
</comment>
<dbReference type="EMBL" id="AEEG01000003">
    <property type="protein sequence ID" value="EFL95801.1"/>
    <property type="molecule type" value="Genomic_DNA"/>
</dbReference>
<name>E0NFA7_PEDAC</name>
<sequence>MAKLDIITIPSKQGKLVFNVPFELIFKINKTKMLFKNLKILEKHFLVYFC</sequence>
<evidence type="ECO:0000313" key="2">
    <source>
        <dbReference type="Proteomes" id="UP000004470"/>
    </source>
</evidence>